<evidence type="ECO:0000313" key="2">
    <source>
        <dbReference type="Proteomes" id="UP001607302"/>
    </source>
</evidence>
<protein>
    <submittedName>
        <fullName evidence="1">Uncharacterized protein</fullName>
    </submittedName>
</protein>
<dbReference type="Proteomes" id="UP001607302">
    <property type="component" value="Unassembled WGS sequence"/>
</dbReference>
<comment type="caution">
    <text evidence="1">The sequence shown here is derived from an EMBL/GenBank/DDBJ whole genome shotgun (WGS) entry which is preliminary data.</text>
</comment>
<organism evidence="1 2">
    <name type="scientific">Vespula squamosa</name>
    <name type="common">Southern yellow jacket</name>
    <name type="synonym">Wasp</name>
    <dbReference type="NCBI Taxonomy" id="30214"/>
    <lineage>
        <taxon>Eukaryota</taxon>
        <taxon>Metazoa</taxon>
        <taxon>Ecdysozoa</taxon>
        <taxon>Arthropoda</taxon>
        <taxon>Hexapoda</taxon>
        <taxon>Insecta</taxon>
        <taxon>Pterygota</taxon>
        <taxon>Neoptera</taxon>
        <taxon>Endopterygota</taxon>
        <taxon>Hymenoptera</taxon>
        <taxon>Apocrita</taxon>
        <taxon>Aculeata</taxon>
        <taxon>Vespoidea</taxon>
        <taxon>Vespidae</taxon>
        <taxon>Vespinae</taxon>
        <taxon>Vespula</taxon>
    </lineage>
</organism>
<keyword evidence="2" id="KW-1185">Reference proteome</keyword>
<accession>A0ABD2A1E4</accession>
<gene>
    <name evidence="1" type="ORF">V1478_015614</name>
</gene>
<proteinExistence type="predicted"/>
<evidence type="ECO:0000313" key="1">
    <source>
        <dbReference type="EMBL" id="KAL2714429.1"/>
    </source>
</evidence>
<name>A0ABD2A1E4_VESSQ</name>
<dbReference type="AlphaFoldDB" id="A0ABD2A1E4"/>
<sequence length="76" mass="8727">MSIEVQLDQRKDKVRCQDWGYAITNCYADLVCLKCVDIGLVKNVISLADLMVLQEVNLDHYPVFFKIGTTTRENMT</sequence>
<dbReference type="EMBL" id="JAUDFV010000156">
    <property type="protein sequence ID" value="KAL2714429.1"/>
    <property type="molecule type" value="Genomic_DNA"/>
</dbReference>
<reference evidence="1 2" key="1">
    <citation type="journal article" date="2024" name="Ann. Entomol. Soc. Am.">
        <title>Genomic analyses of the southern and eastern yellowjacket wasps (Hymenoptera: Vespidae) reveal evolutionary signatures of social life.</title>
        <authorList>
            <person name="Catto M.A."/>
            <person name="Caine P.B."/>
            <person name="Orr S.E."/>
            <person name="Hunt B.G."/>
            <person name="Goodisman M.A.D."/>
        </authorList>
    </citation>
    <scope>NUCLEOTIDE SEQUENCE [LARGE SCALE GENOMIC DNA]</scope>
    <source>
        <strain evidence="1">233</strain>
        <tissue evidence="1">Head and thorax</tissue>
    </source>
</reference>